<comment type="caution">
    <text evidence="2">The sequence shown here is derived from an EMBL/GenBank/DDBJ whole genome shotgun (WGS) entry which is preliminary data.</text>
</comment>
<keyword evidence="1" id="KW-0472">Membrane</keyword>
<sequence length="74" mass="8348">MTKILCLTRNVSGLLILTILATILADILIFALNIGPEHGEKKNDFVGCYANEFLVIDFYCRGFVLSELIENWLN</sequence>
<dbReference type="Proteomes" id="UP001569154">
    <property type="component" value="Unassembled WGS sequence"/>
</dbReference>
<dbReference type="RefSeq" id="WP_017013426.1">
    <property type="nucleotide sequence ID" value="NZ_AJYG02000011.1"/>
</dbReference>
<evidence type="ECO:0000256" key="1">
    <source>
        <dbReference type="SAM" id="Phobius"/>
    </source>
</evidence>
<name>A0ABV4L419_9GAMM</name>
<organism evidence="2 3">
    <name type="scientific">Enterovibrio norvegicus</name>
    <dbReference type="NCBI Taxonomy" id="188144"/>
    <lineage>
        <taxon>Bacteria</taxon>
        <taxon>Pseudomonadati</taxon>
        <taxon>Pseudomonadota</taxon>
        <taxon>Gammaproteobacteria</taxon>
        <taxon>Vibrionales</taxon>
        <taxon>Vibrionaceae</taxon>
        <taxon>Enterovibrio</taxon>
    </lineage>
</organism>
<proteinExistence type="predicted"/>
<feature type="transmembrane region" description="Helical" evidence="1">
    <location>
        <begin position="12"/>
        <end position="32"/>
    </location>
</feature>
<dbReference type="EMBL" id="JBGONM010000020">
    <property type="protein sequence ID" value="MEZ8081447.1"/>
    <property type="molecule type" value="Genomic_DNA"/>
</dbReference>
<evidence type="ECO:0000313" key="3">
    <source>
        <dbReference type="Proteomes" id="UP001569154"/>
    </source>
</evidence>
<reference evidence="2 3" key="1">
    <citation type="submission" date="2024-06" db="EMBL/GenBank/DDBJ databases">
        <authorList>
            <person name="Steensen K."/>
            <person name="Seneca J."/>
            <person name="Bartlau N."/>
            <person name="Yu A.X."/>
            <person name="Polz M.F."/>
        </authorList>
    </citation>
    <scope>NUCLEOTIDE SEQUENCE [LARGE SCALE GENOMIC DNA]</scope>
    <source>
        <strain evidence="2 3">1F260</strain>
    </source>
</reference>
<accession>A0ABV4L419</accession>
<gene>
    <name evidence="2" type="ORF">ACED35_09975</name>
</gene>
<evidence type="ECO:0000313" key="2">
    <source>
        <dbReference type="EMBL" id="MEZ8081447.1"/>
    </source>
</evidence>
<keyword evidence="3" id="KW-1185">Reference proteome</keyword>
<protein>
    <submittedName>
        <fullName evidence="2">Uncharacterized protein</fullName>
    </submittedName>
</protein>
<keyword evidence="1" id="KW-1133">Transmembrane helix</keyword>
<keyword evidence="1" id="KW-0812">Transmembrane</keyword>